<feature type="region of interest" description="Disordered" evidence="1">
    <location>
        <begin position="83"/>
        <end position="116"/>
    </location>
</feature>
<evidence type="ECO:0000313" key="3">
    <source>
        <dbReference type="Proteomes" id="UP001151760"/>
    </source>
</evidence>
<sequence>MRLGTLLVMMEPNIENITLNEYLMNKGRHRDLAKSYTSRKKVAPERNRGLVYLDSDEDREEYCWLPPLLSCFQTPQPCTIFNPIHHNSRKEDTTHGFTSQFQSPQKPNPPLDKKDSNFEKILNDLLRIRAENLRRMEHEVLNRCDDKTVGNIDHEDGDQENEDILNFPIFLVTNEFASVCEQDVDNINDNTAREEEEDEVKVEKQEEPDEEVASTLVQVFDGMNDVMQPLKEFVEELLDITMVDKKVDCNLIMDIKEFPCIVKTYAESETLIQPSLHMGSQSLKLSTKTGMKWKERISPLRYNFNLSFPYPTAKLLRPGVYCYFHPHLISNCNYGVAADPSYAVVNELCGYVHWKPSRDFTRPLGPPSGLKGLLHTLIATVIPMKVDMEHRLEAASKHFKSKVVECYANGDDEFLVMMDFARGTGDVLIYSL</sequence>
<protein>
    <submittedName>
        <fullName evidence="2">Uncharacterized protein</fullName>
    </submittedName>
</protein>
<gene>
    <name evidence="2" type="ORF">Tco_0751662</name>
</gene>
<accession>A0ABQ4Z691</accession>
<evidence type="ECO:0000313" key="2">
    <source>
        <dbReference type="EMBL" id="GJS85121.1"/>
    </source>
</evidence>
<reference evidence="2" key="1">
    <citation type="journal article" date="2022" name="Int. J. Mol. Sci.">
        <title>Draft Genome of Tanacetum Coccineum: Genomic Comparison of Closely Related Tanacetum-Family Plants.</title>
        <authorList>
            <person name="Yamashiro T."/>
            <person name="Shiraishi A."/>
            <person name="Nakayama K."/>
            <person name="Satake H."/>
        </authorList>
    </citation>
    <scope>NUCLEOTIDE SEQUENCE</scope>
</reference>
<proteinExistence type="predicted"/>
<feature type="compositionally biased region" description="Polar residues" evidence="1">
    <location>
        <begin position="95"/>
        <end position="105"/>
    </location>
</feature>
<name>A0ABQ4Z691_9ASTR</name>
<comment type="caution">
    <text evidence="2">The sequence shown here is derived from an EMBL/GenBank/DDBJ whole genome shotgun (WGS) entry which is preliminary data.</text>
</comment>
<dbReference type="EMBL" id="BQNB010011026">
    <property type="protein sequence ID" value="GJS85121.1"/>
    <property type="molecule type" value="Genomic_DNA"/>
</dbReference>
<keyword evidence="3" id="KW-1185">Reference proteome</keyword>
<evidence type="ECO:0000256" key="1">
    <source>
        <dbReference type="SAM" id="MobiDB-lite"/>
    </source>
</evidence>
<dbReference type="Proteomes" id="UP001151760">
    <property type="component" value="Unassembled WGS sequence"/>
</dbReference>
<reference evidence="2" key="2">
    <citation type="submission" date="2022-01" db="EMBL/GenBank/DDBJ databases">
        <authorList>
            <person name="Yamashiro T."/>
            <person name="Shiraishi A."/>
            <person name="Satake H."/>
            <person name="Nakayama K."/>
        </authorList>
    </citation>
    <scope>NUCLEOTIDE SEQUENCE</scope>
</reference>
<organism evidence="2 3">
    <name type="scientific">Tanacetum coccineum</name>
    <dbReference type="NCBI Taxonomy" id="301880"/>
    <lineage>
        <taxon>Eukaryota</taxon>
        <taxon>Viridiplantae</taxon>
        <taxon>Streptophyta</taxon>
        <taxon>Embryophyta</taxon>
        <taxon>Tracheophyta</taxon>
        <taxon>Spermatophyta</taxon>
        <taxon>Magnoliopsida</taxon>
        <taxon>eudicotyledons</taxon>
        <taxon>Gunneridae</taxon>
        <taxon>Pentapetalae</taxon>
        <taxon>asterids</taxon>
        <taxon>campanulids</taxon>
        <taxon>Asterales</taxon>
        <taxon>Asteraceae</taxon>
        <taxon>Asteroideae</taxon>
        <taxon>Anthemideae</taxon>
        <taxon>Anthemidinae</taxon>
        <taxon>Tanacetum</taxon>
    </lineage>
</organism>